<dbReference type="SUPFAM" id="SSF56317">
    <property type="entry name" value="Carbon-nitrogen hydrolase"/>
    <property type="match status" value="1"/>
</dbReference>
<protein>
    <submittedName>
        <fullName evidence="2">Carbon-nitrogen hydrolase family protein</fullName>
    </submittedName>
</protein>
<dbReference type="Proteomes" id="UP000469185">
    <property type="component" value="Unassembled WGS sequence"/>
</dbReference>
<gene>
    <name evidence="2" type="ORF">G1H11_17300</name>
</gene>
<keyword evidence="3" id="KW-1185">Reference proteome</keyword>
<reference evidence="2 3" key="1">
    <citation type="submission" date="2020-02" db="EMBL/GenBank/DDBJ databases">
        <authorList>
            <person name="Li X.-J."/>
            <person name="Feng X.-M."/>
        </authorList>
    </citation>
    <scope>NUCLEOTIDE SEQUENCE [LARGE SCALE GENOMIC DNA]</scope>
    <source>
        <strain evidence="2 3">CGMCC 4.7225</strain>
    </source>
</reference>
<dbReference type="GO" id="GO:0016787">
    <property type="term" value="F:hydrolase activity"/>
    <property type="evidence" value="ECO:0007669"/>
    <property type="project" value="UniProtKB-KW"/>
</dbReference>
<dbReference type="RefSeq" id="WP_163819840.1">
    <property type="nucleotide sequence ID" value="NZ_JAAGOB010000009.1"/>
</dbReference>
<evidence type="ECO:0000313" key="3">
    <source>
        <dbReference type="Proteomes" id="UP000469185"/>
    </source>
</evidence>
<feature type="region of interest" description="Disordered" evidence="1">
    <location>
        <begin position="154"/>
        <end position="193"/>
    </location>
</feature>
<dbReference type="EMBL" id="JAAGOB010000009">
    <property type="protein sequence ID" value="NED97062.1"/>
    <property type="molecule type" value="Genomic_DNA"/>
</dbReference>
<dbReference type="CDD" id="cd07197">
    <property type="entry name" value="nitrilase"/>
    <property type="match status" value="1"/>
</dbReference>
<evidence type="ECO:0000313" key="2">
    <source>
        <dbReference type="EMBL" id="NED97062.1"/>
    </source>
</evidence>
<dbReference type="InterPro" id="IPR036526">
    <property type="entry name" value="C-N_Hydrolase_sf"/>
</dbReference>
<dbReference type="AlphaFoldDB" id="A0A6N9YQ03"/>
<organism evidence="2 3">
    <name type="scientific">Phytoactinopolyspora alkaliphila</name>
    <dbReference type="NCBI Taxonomy" id="1783498"/>
    <lineage>
        <taxon>Bacteria</taxon>
        <taxon>Bacillati</taxon>
        <taxon>Actinomycetota</taxon>
        <taxon>Actinomycetes</taxon>
        <taxon>Jiangellales</taxon>
        <taxon>Jiangellaceae</taxon>
        <taxon>Phytoactinopolyspora</taxon>
    </lineage>
</organism>
<comment type="caution">
    <text evidence="2">The sequence shown here is derived from an EMBL/GenBank/DDBJ whole genome shotgun (WGS) entry which is preliminary data.</text>
</comment>
<evidence type="ECO:0000256" key="1">
    <source>
        <dbReference type="SAM" id="MobiDB-lite"/>
    </source>
</evidence>
<keyword evidence="2" id="KW-0378">Hydrolase</keyword>
<accession>A0A6N9YQ03</accession>
<proteinExistence type="predicted"/>
<dbReference type="Gene3D" id="3.60.110.10">
    <property type="entry name" value="Carbon-nitrogen hydrolase"/>
    <property type="match status" value="1"/>
</dbReference>
<sequence length="193" mass="21140">MTRYDERMLSNTKITYMYAPGSAPVTFEVDGVRFGLSLGIEVHFPETFIEYEQLDLDCVLFSTAGPPERDGSGVFVTEAQAHAATNSYWVSYAVDALHAASGPSGVISPEGTWATRCVREERSSVMIAEIFSDPEDPARPWRRKARAGIYEPHLVHDDPRSNNRSVVSCRPHSASRTARRGIVTGAGCRSSGA</sequence>
<name>A0A6N9YQ03_9ACTN</name>